<reference evidence="1 2" key="1">
    <citation type="submission" date="2015-10" db="EMBL/GenBank/DDBJ databases">
        <title>Full genome of DAOMC 229536 Phialocephala scopiformis, a fungal endophyte of spruce producing the potent anti-insectan compound rugulosin.</title>
        <authorList>
            <consortium name="DOE Joint Genome Institute"/>
            <person name="Walker A.K."/>
            <person name="Frasz S.L."/>
            <person name="Seifert K.A."/>
            <person name="Miller J.D."/>
            <person name="Mondo S.J."/>
            <person name="Labutti K."/>
            <person name="Lipzen A."/>
            <person name="Dockter R."/>
            <person name="Kennedy M."/>
            <person name="Grigoriev I.V."/>
            <person name="Spatafora J.W."/>
        </authorList>
    </citation>
    <scope>NUCLEOTIDE SEQUENCE [LARGE SCALE GENOMIC DNA]</scope>
    <source>
        <strain evidence="1 2">CBS 120377</strain>
    </source>
</reference>
<sequence>MFASGGLYVRSYPVSVLSVLSYSAVQVVDAAHSFQRGCCWSSKQIPLCLLRSSLDLGCPSVLLSSIVGLAWAFNASG</sequence>
<dbReference type="Proteomes" id="UP000070700">
    <property type="component" value="Unassembled WGS sequence"/>
</dbReference>
<dbReference type="AlphaFoldDB" id="A0A132B8A4"/>
<evidence type="ECO:0000313" key="1">
    <source>
        <dbReference type="EMBL" id="KUJ08638.1"/>
    </source>
</evidence>
<organism evidence="1 2">
    <name type="scientific">Mollisia scopiformis</name>
    <name type="common">Conifer needle endophyte fungus</name>
    <name type="synonym">Phialocephala scopiformis</name>
    <dbReference type="NCBI Taxonomy" id="149040"/>
    <lineage>
        <taxon>Eukaryota</taxon>
        <taxon>Fungi</taxon>
        <taxon>Dikarya</taxon>
        <taxon>Ascomycota</taxon>
        <taxon>Pezizomycotina</taxon>
        <taxon>Leotiomycetes</taxon>
        <taxon>Helotiales</taxon>
        <taxon>Mollisiaceae</taxon>
        <taxon>Mollisia</taxon>
    </lineage>
</organism>
<dbReference type="KEGG" id="psco:LY89DRAFT_691060"/>
<dbReference type="GeneID" id="28825951"/>
<keyword evidence="2" id="KW-1185">Reference proteome</keyword>
<name>A0A132B8A4_MOLSC</name>
<dbReference type="EMBL" id="KQ947435">
    <property type="protein sequence ID" value="KUJ08638.1"/>
    <property type="molecule type" value="Genomic_DNA"/>
</dbReference>
<dbReference type="RefSeq" id="XP_018062993.1">
    <property type="nucleotide sequence ID" value="XM_018216225.1"/>
</dbReference>
<proteinExistence type="predicted"/>
<protein>
    <submittedName>
        <fullName evidence="1">Uncharacterized protein</fullName>
    </submittedName>
</protein>
<accession>A0A132B8A4</accession>
<evidence type="ECO:0000313" key="2">
    <source>
        <dbReference type="Proteomes" id="UP000070700"/>
    </source>
</evidence>
<gene>
    <name evidence="1" type="ORF">LY89DRAFT_691060</name>
</gene>
<dbReference type="InParanoid" id="A0A132B8A4"/>